<evidence type="ECO:0000256" key="5">
    <source>
        <dbReference type="ARBA" id="ARBA00022840"/>
    </source>
</evidence>
<reference evidence="14 15" key="1">
    <citation type="journal article" date="2018" name="Genome Biol. Evol.">
        <title>Multiple Roots of Fruiting Body Formation in Amoebozoa.</title>
        <authorList>
            <person name="Hillmann F."/>
            <person name="Forbes G."/>
            <person name="Novohradska S."/>
            <person name="Ferling I."/>
            <person name="Riege K."/>
            <person name="Groth M."/>
            <person name="Westermann M."/>
            <person name="Marz M."/>
            <person name="Spaller T."/>
            <person name="Winckler T."/>
            <person name="Schaap P."/>
            <person name="Glockner G."/>
        </authorList>
    </citation>
    <scope>NUCLEOTIDE SEQUENCE [LARGE SCALE GENOMIC DNA]</scope>
    <source>
        <strain evidence="14 15">Jena</strain>
    </source>
</reference>
<dbReference type="EMBL" id="MDYQ01000047">
    <property type="protein sequence ID" value="PRP85286.1"/>
    <property type="molecule type" value="Genomic_DNA"/>
</dbReference>
<evidence type="ECO:0000256" key="7">
    <source>
        <dbReference type="ARBA" id="ARBA00023137"/>
    </source>
</evidence>
<dbReference type="InterPro" id="IPR051681">
    <property type="entry name" value="Ser/Thr_Kinases-Pseudokinases"/>
</dbReference>
<keyword evidence="2" id="KW-0808">Transferase</keyword>
<dbReference type="Pfam" id="PF07714">
    <property type="entry name" value="PK_Tyr_Ser-Thr"/>
    <property type="match status" value="1"/>
</dbReference>
<accession>A0A2P6NMU3</accession>
<feature type="domain" description="SH2" evidence="11">
    <location>
        <begin position="520"/>
        <end position="620"/>
    </location>
</feature>
<dbReference type="PANTHER" id="PTHR44329:SF289">
    <property type="entry name" value="SERINE_THREONINE-PROTEIN KINASE VIK"/>
    <property type="match status" value="1"/>
</dbReference>
<keyword evidence="1" id="KW-0723">Serine/threonine-protein kinase</keyword>
<evidence type="ECO:0000313" key="14">
    <source>
        <dbReference type="EMBL" id="PRP85286.1"/>
    </source>
</evidence>
<dbReference type="GO" id="GO:0005524">
    <property type="term" value="F:ATP binding"/>
    <property type="evidence" value="ECO:0007669"/>
    <property type="project" value="UniProtKB-UniRule"/>
</dbReference>
<keyword evidence="5 10" id="KW-0067">ATP-binding</keyword>
<dbReference type="InParanoid" id="A0A2P6NMU3"/>
<comment type="caution">
    <text evidence="14">The sequence shown here is derived from an EMBL/GenBank/DDBJ whole genome shotgun (WGS) entry which is preliminary data.</text>
</comment>
<dbReference type="GO" id="GO:0004674">
    <property type="term" value="F:protein serine/threonine kinase activity"/>
    <property type="evidence" value="ECO:0007669"/>
    <property type="project" value="UniProtKB-KW"/>
</dbReference>
<evidence type="ECO:0000256" key="10">
    <source>
        <dbReference type="PROSITE-ProRule" id="PRU10141"/>
    </source>
</evidence>
<evidence type="ECO:0000256" key="1">
    <source>
        <dbReference type="ARBA" id="ARBA00022527"/>
    </source>
</evidence>
<dbReference type="SUPFAM" id="SSF50729">
    <property type="entry name" value="PH domain-like"/>
    <property type="match status" value="1"/>
</dbReference>
<dbReference type="Pfam" id="PF00017">
    <property type="entry name" value="SH2"/>
    <property type="match status" value="1"/>
</dbReference>
<dbReference type="OrthoDB" id="4062651at2759"/>
<keyword evidence="14" id="KW-0675">Receptor</keyword>
<dbReference type="Gene3D" id="3.30.505.10">
    <property type="entry name" value="SH2 domain"/>
    <property type="match status" value="1"/>
</dbReference>
<dbReference type="SMART" id="SM00233">
    <property type="entry name" value="PH"/>
    <property type="match status" value="1"/>
</dbReference>
<dbReference type="CDD" id="cd00173">
    <property type="entry name" value="SH2"/>
    <property type="match status" value="1"/>
</dbReference>
<dbReference type="SMART" id="SM00220">
    <property type="entry name" value="S_TKc"/>
    <property type="match status" value="1"/>
</dbReference>
<feature type="domain" description="PH" evidence="12">
    <location>
        <begin position="24"/>
        <end position="127"/>
    </location>
</feature>
<sequence>MNYKDFNELTQSLETKTPKDLQEINIFSGWLYKRGGVKGDKSWKKRFFILSNLGLSYYKSNGSNEKPKGWVSNLRAYKVIVGTSGSKFEFKLVASSALVGAVRPFTLGSKLELLRDQWVQQIQNYMNRSAAQRNVTKQNGGDEGRWTVAGILAELNKCRAIIHSDALHITDEIIGTGGSGHVRVGIWNGSIRVAVKTLNSHGNDPQDILAFYEEMLTLSTLRHPEIVQMYGYCNKGSEVHLVTEFVANGSLDAIVDKPMKGIQENLKILISLARAMIYLHSHNIIHRDLKPGNVLMQDLSLGTVKVCDFGLSGTNERVYGTPGYAAPELSIQDIQHTDKVDVFSFAIIAWELFTRRRAWTHYKFSAAICRAIEEGERPTLSHDHMLYSLLKSCWDSDPNMRPNFEEIHRQLVEKLEEVKEQSTKEHYSDVSKHLLGNRAVNYFGEKESVPWSDFAKWLSESSDTHYNICDSLRYCLEKKGMIRLDTWQQFISNFSPLCLDSASHMGYTVNDIAAVAGLNFFFGYINPTDASAKLYGQAEGTYLMRFSSQVGCIALTVRVGAEDTTHYRISHQNDSGIKLYWIEDVKFRTPQELADYYEKHSLTCGVTRDGISTVRLLHPFVRSKSDGIRLSLHLITSVKENSERSILPTLQIFSLVAMTKDKVLTPKDAAHPEYQHRICGMQSATVSELRRAWENETEREEMLDRILNRIVSLLSSSQHGSRVGLAAGAAMGAPLYSRSAPWGEESTDGEISVSVYLLMDPLDIDSKQITFVANDVKSAERIFRGLYKADLVGTGEGRL</sequence>
<comment type="function">
    <text evidence="8">Required for proper chemotaxis and phagocytosis; proper spatiotemporal control of F-actin levels in chemotaxing cells. Negative regulator of the PI3K (phosphatidylinositol 3 kinase) pathway. Predominantly phosphorylates serines and threonines and tyrosines at a lower level.</text>
</comment>
<dbReference type="PANTHER" id="PTHR44329">
    <property type="entry name" value="SERINE/THREONINE-PROTEIN KINASE TNNI3K-RELATED"/>
    <property type="match status" value="1"/>
</dbReference>
<dbReference type="PRINTS" id="PR00109">
    <property type="entry name" value="TYRKINASE"/>
</dbReference>
<dbReference type="InterPro" id="IPR000980">
    <property type="entry name" value="SH2"/>
</dbReference>
<organism evidence="14 15">
    <name type="scientific">Planoprotostelium fungivorum</name>
    <dbReference type="NCBI Taxonomy" id="1890364"/>
    <lineage>
        <taxon>Eukaryota</taxon>
        <taxon>Amoebozoa</taxon>
        <taxon>Evosea</taxon>
        <taxon>Variosea</taxon>
        <taxon>Cavosteliida</taxon>
        <taxon>Cavosteliaceae</taxon>
        <taxon>Planoprotostelium</taxon>
    </lineage>
</organism>
<dbReference type="InterPro" id="IPR000719">
    <property type="entry name" value="Prot_kinase_dom"/>
</dbReference>
<dbReference type="SUPFAM" id="SSF56112">
    <property type="entry name" value="Protein kinase-like (PK-like)"/>
    <property type="match status" value="1"/>
</dbReference>
<evidence type="ECO:0000313" key="15">
    <source>
        <dbReference type="Proteomes" id="UP000241769"/>
    </source>
</evidence>
<evidence type="ECO:0000259" key="12">
    <source>
        <dbReference type="PROSITE" id="PS50003"/>
    </source>
</evidence>
<dbReference type="Gene3D" id="1.10.510.10">
    <property type="entry name" value="Transferase(Phosphotransferase) domain 1"/>
    <property type="match status" value="1"/>
</dbReference>
<dbReference type="Proteomes" id="UP000241769">
    <property type="component" value="Unassembled WGS sequence"/>
</dbReference>
<gene>
    <name evidence="14" type="ORF">PROFUN_06888</name>
</gene>
<keyword evidence="15" id="KW-1185">Reference proteome</keyword>
<evidence type="ECO:0000256" key="3">
    <source>
        <dbReference type="ARBA" id="ARBA00022741"/>
    </source>
</evidence>
<dbReference type="STRING" id="1890364.A0A2P6NMU3"/>
<proteinExistence type="predicted"/>
<evidence type="ECO:0000256" key="4">
    <source>
        <dbReference type="ARBA" id="ARBA00022777"/>
    </source>
</evidence>
<feature type="domain" description="Protein kinase" evidence="13">
    <location>
        <begin position="168"/>
        <end position="411"/>
    </location>
</feature>
<feature type="binding site" evidence="10">
    <location>
        <position position="196"/>
    </location>
    <ligand>
        <name>ATP</name>
        <dbReference type="ChEBI" id="CHEBI:30616"/>
    </ligand>
</feature>
<dbReference type="InterPro" id="IPR008271">
    <property type="entry name" value="Ser/Thr_kinase_AS"/>
</dbReference>
<dbReference type="Gene3D" id="2.30.29.30">
    <property type="entry name" value="Pleckstrin-homology domain (PH domain)/Phosphotyrosine-binding domain (PTB)"/>
    <property type="match status" value="1"/>
</dbReference>
<dbReference type="InterPro" id="IPR001245">
    <property type="entry name" value="Ser-Thr/Tyr_kinase_cat_dom"/>
</dbReference>
<evidence type="ECO:0000256" key="6">
    <source>
        <dbReference type="ARBA" id="ARBA00022999"/>
    </source>
</evidence>
<evidence type="ECO:0000256" key="8">
    <source>
        <dbReference type="ARBA" id="ARBA00025089"/>
    </source>
</evidence>
<keyword evidence="6 9" id="KW-0727">SH2 domain</keyword>
<evidence type="ECO:0000256" key="2">
    <source>
        <dbReference type="ARBA" id="ARBA00022679"/>
    </source>
</evidence>
<dbReference type="InterPro" id="IPR036860">
    <property type="entry name" value="SH2_dom_sf"/>
</dbReference>
<name>A0A2P6NMU3_9EUKA</name>
<dbReference type="InterPro" id="IPR017441">
    <property type="entry name" value="Protein_kinase_ATP_BS"/>
</dbReference>
<evidence type="ECO:0000256" key="9">
    <source>
        <dbReference type="PROSITE-ProRule" id="PRU00191"/>
    </source>
</evidence>
<keyword evidence="4 14" id="KW-0418">Kinase</keyword>
<dbReference type="InterPro" id="IPR011993">
    <property type="entry name" value="PH-like_dom_sf"/>
</dbReference>
<dbReference type="PROSITE" id="PS50011">
    <property type="entry name" value="PROTEIN_KINASE_DOM"/>
    <property type="match status" value="1"/>
</dbReference>
<dbReference type="PROSITE" id="PS00108">
    <property type="entry name" value="PROTEIN_KINASE_ST"/>
    <property type="match status" value="1"/>
</dbReference>
<dbReference type="InterPro" id="IPR011009">
    <property type="entry name" value="Kinase-like_dom_sf"/>
</dbReference>
<keyword evidence="7" id="KW-0829">Tyrosine-protein kinase</keyword>
<dbReference type="PROSITE" id="PS50001">
    <property type="entry name" value="SH2"/>
    <property type="match status" value="1"/>
</dbReference>
<dbReference type="SMART" id="SM00252">
    <property type="entry name" value="SH2"/>
    <property type="match status" value="1"/>
</dbReference>
<dbReference type="GO" id="GO:0004713">
    <property type="term" value="F:protein tyrosine kinase activity"/>
    <property type="evidence" value="ECO:0007669"/>
    <property type="project" value="UniProtKB-KW"/>
</dbReference>
<dbReference type="SUPFAM" id="SSF55550">
    <property type="entry name" value="SH2 domain"/>
    <property type="match status" value="1"/>
</dbReference>
<dbReference type="AlphaFoldDB" id="A0A2P6NMU3"/>
<evidence type="ECO:0000259" key="11">
    <source>
        <dbReference type="PROSITE" id="PS50001"/>
    </source>
</evidence>
<dbReference type="InterPro" id="IPR001849">
    <property type="entry name" value="PH_domain"/>
</dbReference>
<dbReference type="PROSITE" id="PS50003">
    <property type="entry name" value="PH_DOMAIN"/>
    <property type="match status" value="1"/>
</dbReference>
<dbReference type="Pfam" id="PF00169">
    <property type="entry name" value="PH"/>
    <property type="match status" value="1"/>
</dbReference>
<keyword evidence="3 10" id="KW-0547">Nucleotide-binding</keyword>
<dbReference type="PROSITE" id="PS00107">
    <property type="entry name" value="PROTEIN_KINASE_ATP"/>
    <property type="match status" value="1"/>
</dbReference>
<protein>
    <submittedName>
        <fullName evidence="14">Putative serine/threonine-protein kinase/receptor</fullName>
    </submittedName>
</protein>
<dbReference type="GO" id="GO:0005737">
    <property type="term" value="C:cytoplasm"/>
    <property type="evidence" value="ECO:0007669"/>
    <property type="project" value="UniProtKB-ARBA"/>
</dbReference>
<evidence type="ECO:0000259" key="13">
    <source>
        <dbReference type="PROSITE" id="PS50011"/>
    </source>
</evidence>